<gene>
    <name evidence="1" type="ORF">ACFFQA_11585</name>
</gene>
<evidence type="ECO:0000313" key="1">
    <source>
        <dbReference type="EMBL" id="MFB9904574.1"/>
    </source>
</evidence>
<keyword evidence="2" id="KW-1185">Reference proteome</keyword>
<protein>
    <submittedName>
        <fullName evidence="1">Uncharacterized protein</fullName>
    </submittedName>
</protein>
<name>A0ABV5ZY25_9PSEU</name>
<comment type="caution">
    <text evidence="1">The sequence shown here is derived from an EMBL/GenBank/DDBJ whole genome shotgun (WGS) entry which is preliminary data.</text>
</comment>
<accession>A0ABV5ZY25</accession>
<dbReference type="EMBL" id="JBHLZU010000010">
    <property type="protein sequence ID" value="MFB9904574.1"/>
    <property type="molecule type" value="Genomic_DNA"/>
</dbReference>
<reference evidence="1 2" key="1">
    <citation type="submission" date="2024-09" db="EMBL/GenBank/DDBJ databases">
        <authorList>
            <person name="Sun Q."/>
            <person name="Mori K."/>
        </authorList>
    </citation>
    <scope>NUCLEOTIDE SEQUENCE [LARGE SCALE GENOMIC DNA]</scope>
    <source>
        <strain evidence="1 2">TBRC 7907</strain>
    </source>
</reference>
<sequence length="90" mass="9942">MSGVVGFSGSAAAGSQRSVLDCYGNPKSPNGATGVCYGVPAGWQYRTWVRCGNTNYKNVGPWVVNRQYSDAWCNWDDERRDRGVEERFIG</sequence>
<dbReference type="Proteomes" id="UP001589693">
    <property type="component" value="Unassembled WGS sequence"/>
</dbReference>
<dbReference type="RefSeq" id="WP_377851782.1">
    <property type="nucleotide sequence ID" value="NZ_JBHLZU010000010.1"/>
</dbReference>
<evidence type="ECO:0000313" key="2">
    <source>
        <dbReference type="Proteomes" id="UP001589693"/>
    </source>
</evidence>
<proteinExistence type="predicted"/>
<organism evidence="1 2">
    <name type="scientific">Allokutzneria oryzae</name>
    <dbReference type="NCBI Taxonomy" id="1378989"/>
    <lineage>
        <taxon>Bacteria</taxon>
        <taxon>Bacillati</taxon>
        <taxon>Actinomycetota</taxon>
        <taxon>Actinomycetes</taxon>
        <taxon>Pseudonocardiales</taxon>
        <taxon>Pseudonocardiaceae</taxon>
        <taxon>Allokutzneria</taxon>
    </lineage>
</organism>